<dbReference type="Proteomes" id="UP001370348">
    <property type="component" value="Chromosome"/>
</dbReference>
<gene>
    <name evidence="1" type="ORF">LZC94_41685</name>
</gene>
<evidence type="ECO:0000313" key="1">
    <source>
        <dbReference type="EMBL" id="WXB14325.1"/>
    </source>
</evidence>
<protein>
    <submittedName>
        <fullName evidence="1">Uncharacterized protein</fullName>
    </submittedName>
</protein>
<dbReference type="EMBL" id="CP089984">
    <property type="protein sequence ID" value="WXB14325.1"/>
    <property type="molecule type" value="Genomic_DNA"/>
</dbReference>
<keyword evidence="2" id="KW-1185">Reference proteome</keyword>
<accession>A0ABZ2LYY5</accession>
<proteinExistence type="predicted"/>
<evidence type="ECO:0000313" key="2">
    <source>
        <dbReference type="Proteomes" id="UP001370348"/>
    </source>
</evidence>
<dbReference type="RefSeq" id="WP_394823945.1">
    <property type="nucleotide sequence ID" value="NZ_CP089984.1"/>
</dbReference>
<reference evidence="1 2" key="1">
    <citation type="submission" date="2021-12" db="EMBL/GenBank/DDBJ databases">
        <title>Discovery of the Pendulisporaceae a myxobacterial family with distinct sporulation behavior and unique specialized metabolism.</title>
        <authorList>
            <person name="Garcia R."/>
            <person name="Popoff A."/>
            <person name="Bader C.D."/>
            <person name="Loehr J."/>
            <person name="Walesch S."/>
            <person name="Walt C."/>
            <person name="Boldt J."/>
            <person name="Bunk B."/>
            <person name="Haeckl F.J.F.P.J."/>
            <person name="Gunesch A.P."/>
            <person name="Birkelbach J."/>
            <person name="Nuebel U."/>
            <person name="Pietschmann T."/>
            <person name="Bach T."/>
            <person name="Mueller R."/>
        </authorList>
    </citation>
    <scope>NUCLEOTIDE SEQUENCE [LARGE SCALE GENOMIC DNA]</scope>
    <source>
        <strain evidence="1 2">MSr11954</strain>
    </source>
</reference>
<name>A0ABZ2LYY5_9BACT</name>
<sequence>MNRIVQPALAIVFVMCLFLVHAGFHRHDAKTSAIAEQAASDGLDVDKPLFARDRPNFAAYSVRAQGEGHTDVFVHARGDIPNVVYVDPEPGELLSISNDGARGLFRRYIGPGQFEDVSIDLRNRSSKAPKLNLSIFGSTSASGLRAPGCALGGAPSVWLDRRLGREHVGRAMECALPSAVDHPTMRRFYRTMRPVGDASCALRWAYEIV</sequence>
<organism evidence="1 2">
    <name type="scientific">Pendulispora albinea</name>
    <dbReference type="NCBI Taxonomy" id="2741071"/>
    <lineage>
        <taxon>Bacteria</taxon>
        <taxon>Pseudomonadati</taxon>
        <taxon>Myxococcota</taxon>
        <taxon>Myxococcia</taxon>
        <taxon>Myxococcales</taxon>
        <taxon>Sorangiineae</taxon>
        <taxon>Pendulisporaceae</taxon>
        <taxon>Pendulispora</taxon>
    </lineage>
</organism>